<reference evidence="2" key="1">
    <citation type="submission" date="2022-06" db="EMBL/GenBank/DDBJ databases">
        <title>Genomic Encyclopedia of Archaeal and Bacterial Type Strains, Phase II (KMG-II): from individual species to whole genera.</title>
        <authorList>
            <person name="Goeker M."/>
        </authorList>
    </citation>
    <scope>NUCLEOTIDE SEQUENCE</scope>
    <source>
        <strain evidence="2">DSM 43935</strain>
    </source>
</reference>
<evidence type="ECO:0000259" key="1">
    <source>
        <dbReference type="PROSITE" id="PS51186"/>
    </source>
</evidence>
<organism evidence="2 3">
    <name type="scientific">Goodfellowiella coeruleoviolacea</name>
    <dbReference type="NCBI Taxonomy" id="334858"/>
    <lineage>
        <taxon>Bacteria</taxon>
        <taxon>Bacillati</taxon>
        <taxon>Actinomycetota</taxon>
        <taxon>Actinomycetes</taxon>
        <taxon>Pseudonocardiales</taxon>
        <taxon>Pseudonocardiaceae</taxon>
        <taxon>Goodfellowiella</taxon>
    </lineage>
</organism>
<dbReference type="Proteomes" id="UP001206128">
    <property type="component" value="Unassembled WGS sequence"/>
</dbReference>
<dbReference type="PANTHER" id="PTHR43441:SF2">
    <property type="entry name" value="FAMILY ACETYLTRANSFERASE, PUTATIVE (AFU_ORTHOLOGUE AFUA_7G00850)-RELATED"/>
    <property type="match status" value="1"/>
</dbReference>
<dbReference type="PANTHER" id="PTHR43441">
    <property type="entry name" value="RIBOSOMAL-PROTEIN-SERINE ACETYLTRANSFERASE"/>
    <property type="match status" value="1"/>
</dbReference>
<gene>
    <name evidence="2" type="ORF">LX83_002622</name>
</gene>
<comment type="caution">
    <text evidence="2">The sequence shown here is derived from an EMBL/GenBank/DDBJ whole genome shotgun (WGS) entry which is preliminary data.</text>
</comment>
<dbReference type="InterPro" id="IPR016181">
    <property type="entry name" value="Acyl_CoA_acyltransferase"/>
</dbReference>
<protein>
    <submittedName>
        <fullName evidence="2">Acetyltransferase (GNAT) domain-containing protein</fullName>
    </submittedName>
</protein>
<dbReference type="PROSITE" id="PS51186">
    <property type="entry name" value="GNAT"/>
    <property type="match status" value="1"/>
</dbReference>
<dbReference type="InterPro" id="IPR051908">
    <property type="entry name" value="Ribosomal_N-acetyltransferase"/>
</dbReference>
<dbReference type="GO" id="GO:0005737">
    <property type="term" value="C:cytoplasm"/>
    <property type="evidence" value="ECO:0007669"/>
    <property type="project" value="TreeGrafter"/>
</dbReference>
<dbReference type="InterPro" id="IPR000182">
    <property type="entry name" value="GNAT_dom"/>
</dbReference>
<dbReference type="Pfam" id="PF13302">
    <property type="entry name" value="Acetyltransf_3"/>
    <property type="match status" value="1"/>
</dbReference>
<name>A0AAE3GED4_9PSEU</name>
<dbReference type="GO" id="GO:0008999">
    <property type="term" value="F:protein-N-terminal-alanine acetyltransferase activity"/>
    <property type="evidence" value="ECO:0007669"/>
    <property type="project" value="TreeGrafter"/>
</dbReference>
<evidence type="ECO:0000313" key="2">
    <source>
        <dbReference type="EMBL" id="MCP2165764.1"/>
    </source>
</evidence>
<keyword evidence="3" id="KW-1185">Reference proteome</keyword>
<dbReference type="RefSeq" id="WP_253770884.1">
    <property type="nucleotide sequence ID" value="NZ_JAMTCK010000005.1"/>
</dbReference>
<accession>A0AAE3GED4</accession>
<dbReference type="GO" id="GO:1990189">
    <property type="term" value="F:protein N-terminal-serine acetyltransferase activity"/>
    <property type="evidence" value="ECO:0007669"/>
    <property type="project" value="TreeGrafter"/>
</dbReference>
<dbReference type="Gene3D" id="3.40.630.30">
    <property type="match status" value="1"/>
</dbReference>
<dbReference type="EMBL" id="JAMTCK010000005">
    <property type="protein sequence ID" value="MCP2165764.1"/>
    <property type="molecule type" value="Genomic_DNA"/>
</dbReference>
<feature type="domain" description="N-acetyltransferase" evidence="1">
    <location>
        <begin position="17"/>
        <end position="170"/>
    </location>
</feature>
<evidence type="ECO:0000313" key="3">
    <source>
        <dbReference type="Proteomes" id="UP001206128"/>
    </source>
</evidence>
<sequence length="173" mass="18365">MRSRAGDRRVVAGRDGVVLAEPAAGDQGVLDQAGDGAFQVDVDSRPLPYLPPRGQLVVVDQASGELLGDVGWIPVLHGPSAACQAWNIGIDLLPAARGRGVGTLAQRLLVEHLFATTAVDRIEASTDVANVAEQRALERAGFQREGVLRGAQLRGGQRRDIVLYGVLRTDVSR</sequence>
<proteinExistence type="predicted"/>
<dbReference type="AlphaFoldDB" id="A0AAE3GED4"/>
<dbReference type="SUPFAM" id="SSF55729">
    <property type="entry name" value="Acyl-CoA N-acyltransferases (Nat)"/>
    <property type="match status" value="1"/>
</dbReference>